<dbReference type="Gene3D" id="3.40.50.720">
    <property type="entry name" value="NAD(P)-binding Rossmann-like Domain"/>
    <property type="match status" value="1"/>
</dbReference>
<dbReference type="GO" id="GO:0016616">
    <property type="term" value="F:oxidoreductase activity, acting on the CH-OH group of donors, NAD or NADP as acceptor"/>
    <property type="evidence" value="ECO:0007669"/>
    <property type="project" value="InterPro"/>
</dbReference>
<evidence type="ECO:0000313" key="2">
    <source>
        <dbReference type="EMBL" id="HAU1879166.1"/>
    </source>
</evidence>
<dbReference type="Proteomes" id="UP000866496">
    <property type="component" value="Unassembled WGS sequence"/>
</dbReference>
<comment type="caution">
    <text evidence="2">The sequence shown here is derived from an EMBL/GenBank/DDBJ whole genome shotgun (WGS) entry which is preliminary data.</text>
</comment>
<evidence type="ECO:0000313" key="3">
    <source>
        <dbReference type="Proteomes" id="UP000866496"/>
    </source>
</evidence>
<dbReference type="SUPFAM" id="SSF51735">
    <property type="entry name" value="NAD(P)-binding Rossmann-fold domains"/>
    <property type="match status" value="1"/>
</dbReference>
<dbReference type="InterPro" id="IPR036291">
    <property type="entry name" value="NAD(P)-bd_dom_sf"/>
</dbReference>
<dbReference type="InterPro" id="IPR002225">
    <property type="entry name" value="3Beta_OHSteriod_DH/Estase"/>
</dbReference>
<dbReference type="GeneID" id="57035620"/>
<gene>
    <name evidence="2" type="ORF">JBJ86_02715</name>
</gene>
<evidence type="ECO:0000259" key="1">
    <source>
        <dbReference type="Pfam" id="PF01073"/>
    </source>
</evidence>
<sequence length="328" mass="36858">MISVVTGATGCLGLNLTRRLIKEGHAVIALGRNLQLGEIISQIGATFVPLDLKDLESLSLISQNADFIFHCAALSSPWGKYKDFYQANVIGTHNVVQATPSQARLVYVSTPSIYFDFTEKHNIKENALLPAKPVNYYVQTKLIAESIVDKAQLQHDLDVITIRPRGIFGPYDRAIFPRLLKAERQGVLPIIGSGNHLIDITFVENVVESLILAALADKCYSGKKYNITNDEPRTFIDIISRMFSALNKPLKTRSIPYNHARFVAKFLEFLHRLLYLKTEPKITEYGVGVLAFGQTLNIEEAKKDLKYKPIYSIDEGIMKFAEWYCSCI</sequence>
<dbReference type="EMBL" id="DACWHX010000003">
    <property type="protein sequence ID" value="HAU1879166.1"/>
    <property type="molecule type" value="Genomic_DNA"/>
</dbReference>
<organism evidence="2 3">
    <name type="scientific">Legionella pneumophila</name>
    <dbReference type="NCBI Taxonomy" id="446"/>
    <lineage>
        <taxon>Bacteria</taxon>
        <taxon>Pseudomonadati</taxon>
        <taxon>Pseudomonadota</taxon>
        <taxon>Gammaproteobacteria</taxon>
        <taxon>Legionellales</taxon>
        <taxon>Legionellaceae</taxon>
        <taxon>Legionella</taxon>
    </lineage>
</organism>
<name>A0AAN5PHM4_LEGPN</name>
<proteinExistence type="predicted"/>
<dbReference type="AlphaFoldDB" id="A0AAN5PHM4"/>
<reference evidence="2" key="1">
    <citation type="journal article" date="2018" name="Genome Biol.">
        <title>SKESA: strategic k-mer extension for scrupulous assemblies.</title>
        <authorList>
            <person name="Souvorov A."/>
            <person name="Agarwala R."/>
            <person name="Lipman D.J."/>
        </authorList>
    </citation>
    <scope>NUCLEOTIDE SEQUENCE</scope>
    <source>
        <strain evidence="2">AZ00058701</strain>
    </source>
</reference>
<accession>A0AAN5PHM4</accession>
<dbReference type="GO" id="GO:0006694">
    <property type="term" value="P:steroid biosynthetic process"/>
    <property type="evidence" value="ECO:0007669"/>
    <property type="project" value="InterPro"/>
</dbReference>
<reference evidence="2" key="2">
    <citation type="submission" date="2019-10" db="EMBL/GenBank/DDBJ databases">
        <authorList>
            <consortium name="NCBI Pathogen Detection Project"/>
        </authorList>
    </citation>
    <scope>NUCLEOTIDE SEQUENCE</scope>
    <source>
        <strain evidence="2">AZ00058701</strain>
    </source>
</reference>
<protein>
    <submittedName>
        <fullName evidence="2">NAD-dependent epimerase/dehydratase family protein</fullName>
    </submittedName>
</protein>
<dbReference type="Pfam" id="PF01073">
    <property type="entry name" value="3Beta_HSD"/>
    <property type="match status" value="1"/>
</dbReference>
<feature type="domain" description="3-beta hydroxysteroid dehydrogenase/isomerase" evidence="1">
    <location>
        <begin position="4"/>
        <end position="252"/>
    </location>
</feature>
<dbReference type="RefSeq" id="WP_010947357.1">
    <property type="nucleotide sequence ID" value="NZ_CCZO01000019.1"/>
</dbReference>
<dbReference type="PANTHER" id="PTHR43000">
    <property type="entry name" value="DTDP-D-GLUCOSE 4,6-DEHYDRATASE-RELATED"/>
    <property type="match status" value="1"/>
</dbReference>